<dbReference type="GO" id="GO:0008422">
    <property type="term" value="F:beta-glucosidase activity"/>
    <property type="evidence" value="ECO:0007669"/>
    <property type="project" value="TreeGrafter"/>
</dbReference>
<evidence type="ECO:0000256" key="1">
    <source>
        <dbReference type="RuleBase" id="RU003690"/>
    </source>
</evidence>
<name>A0A0D2JII2_9EURO</name>
<dbReference type="Pfam" id="PF00232">
    <property type="entry name" value="Glyco_hydro_1"/>
    <property type="match status" value="1"/>
</dbReference>
<dbReference type="STRING" id="1442371.A0A0D2JII2"/>
<dbReference type="GO" id="GO:0005975">
    <property type="term" value="P:carbohydrate metabolic process"/>
    <property type="evidence" value="ECO:0007669"/>
    <property type="project" value="InterPro"/>
</dbReference>
<accession>A0A0D2JII2</accession>
<organism evidence="2 3">
    <name type="scientific">Fonsecaea multimorphosa CBS 102226</name>
    <dbReference type="NCBI Taxonomy" id="1442371"/>
    <lineage>
        <taxon>Eukaryota</taxon>
        <taxon>Fungi</taxon>
        <taxon>Dikarya</taxon>
        <taxon>Ascomycota</taxon>
        <taxon>Pezizomycotina</taxon>
        <taxon>Eurotiomycetes</taxon>
        <taxon>Chaetothyriomycetidae</taxon>
        <taxon>Chaetothyriales</taxon>
        <taxon>Herpotrichiellaceae</taxon>
        <taxon>Fonsecaea</taxon>
    </lineage>
</organism>
<dbReference type="Gene3D" id="3.20.20.80">
    <property type="entry name" value="Glycosidases"/>
    <property type="match status" value="1"/>
</dbReference>
<dbReference type="PANTHER" id="PTHR10353:SF53">
    <property type="entry name" value="BETA-1,4-GLUCOSIDASE (EUROFUNG)"/>
    <property type="match status" value="1"/>
</dbReference>
<sequence>MLYAEKVTLVWQSVCQQPPSPDQQHVRGAGTNGVDIYNESENVRSKTPASYTSNMASWIALLLFGLGSATAQQYYIPVTGTSARPQCQATPSYSQPTYSPYSAFAYSMTETVRTATSVQPGPTITYAPPAASLTSLLSSLSFTTWGKWDPNATASATDTDNPYGDAAWTALWNTTVSPTPIPTTELVLPPPDYFGPTDCYYFPADFQFGVAGSAAQIEGATADEGKSPSLMDILIQDDRPKDYVTNENYYYYKQEIERLASMGVKYYSFSLAWSRILPFALPGTPVNRQGLDHYSDLIDFVLEKGMIPVLTVLHFDTPAQFFAANLSAAQAKPLIGYSNGGYQNETFVDAYVNYAKIVMTHYADRVPIWFTFNEPFIYSFNGLSVDHVLKAHAQVYHFYRESINGTGKISLKFNDNFGVPRDPANPNDVYAADHFNSFQLGLFCNPIFLGEDYPDSYKETVPDYVPLAPEDLAYINGTADFLGIDPYTATVVSPPVANSTDSIHECCTNTSSTYFPYCVNQSTLTTTGWDVGYRSQSYVYITPRYLRLYLSYLYNTFHTPIVITEFGFPVFGEAEQTTLSDQLSDMPRSVYYLSYMSEVLKAIWEDGVHVAGAFAWSFADNWEFGDYTAHFGLQTVNRTTQERRYKKSFFDLVDFMNTRTMPPQQGWSGGWTF</sequence>
<evidence type="ECO:0008006" key="4">
    <source>
        <dbReference type="Google" id="ProtNLM"/>
    </source>
</evidence>
<dbReference type="PANTHER" id="PTHR10353">
    <property type="entry name" value="GLYCOSYL HYDROLASE"/>
    <property type="match status" value="1"/>
</dbReference>
<dbReference type="OrthoDB" id="65569at2759"/>
<dbReference type="EMBL" id="KN848099">
    <property type="protein sequence ID" value="KIX92947.1"/>
    <property type="molecule type" value="Genomic_DNA"/>
</dbReference>
<dbReference type="SUPFAM" id="SSF51445">
    <property type="entry name" value="(Trans)glycosidases"/>
    <property type="match status" value="1"/>
</dbReference>
<evidence type="ECO:0000313" key="3">
    <source>
        <dbReference type="Proteomes" id="UP000053411"/>
    </source>
</evidence>
<reference evidence="2 3" key="1">
    <citation type="submission" date="2015-01" db="EMBL/GenBank/DDBJ databases">
        <title>The Genome Sequence of Fonsecaea multimorphosa CBS 102226.</title>
        <authorList>
            <consortium name="The Broad Institute Genomics Platform"/>
            <person name="Cuomo C."/>
            <person name="de Hoog S."/>
            <person name="Gorbushina A."/>
            <person name="Stielow B."/>
            <person name="Teixiera M."/>
            <person name="Abouelleil A."/>
            <person name="Chapman S.B."/>
            <person name="Priest M."/>
            <person name="Young S.K."/>
            <person name="Wortman J."/>
            <person name="Nusbaum C."/>
            <person name="Birren B."/>
        </authorList>
    </citation>
    <scope>NUCLEOTIDE SEQUENCE [LARGE SCALE GENOMIC DNA]</scope>
    <source>
        <strain evidence="2 3">CBS 102226</strain>
    </source>
</reference>
<gene>
    <name evidence="2" type="ORF">Z520_11423</name>
</gene>
<keyword evidence="3" id="KW-1185">Reference proteome</keyword>
<comment type="similarity">
    <text evidence="1">Belongs to the glycosyl hydrolase 1 family.</text>
</comment>
<dbReference type="InterPro" id="IPR017853">
    <property type="entry name" value="GH"/>
</dbReference>
<dbReference type="GeneID" id="27717169"/>
<protein>
    <recommendedName>
        <fullName evidence="4">Glycoside hydrolase family 1 protein</fullName>
    </recommendedName>
</protein>
<dbReference type="PRINTS" id="PR00131">
    <property type="entry name" value="GLHYDRLASE1"/>
</dbReference>
<dbReference type="AlphaFoldDB" id="A0A0D2JII2"/>
<dbReference type="VEuPathDB" id="FungiDB:Z520_11423"/>
<dbReference type="FunFam" id="3.20.20.80:FF:000182">
    <property type="entry name" value="Beta-glucosidase 1A"/>
    <property type="match status" value="1"/>
</dbReference>
<evidence type="ECO:0000313" key="2">
    <source>
        <dbReference type="EMBL" id="KIX92947.1"/>
    </source>
</evidence>
<dbReference type="InterPro" id="IPR001360">
    <property type="entry name" value="Glyco_hydro_1"/>
</dbReference>
<dbReference type="Proteomes" id="UP000053411">
    <property type="component" value="Unassembled WGS sequence"/>
</dbReference>
<dbReference type="RefSeq" id="XP_016627070.1">
    <property type="nucleotide sequence ID" value="XM_016781912.1"/>
</dbReference>
<proteinExistence type="inferred from homology"/>